<proteinExistence type="predicted"/>
<protein>
    <submittedName>
        <fullName evidence="1">Uncharacterized protein</fullName>
    </submittedName>
</protein>
<accession>A0A6C0LI39</accession>
<reference evidence="1" key="1">
    <citation type="journal article" date="2020" name="Nature">
        <title>Giant virus diversity and host interactions through global metagenomics.</title>
        <authorList>
            <person name="Schulz F."/>
            <person name="Roux S."/>
            <person name="Paez-Espino D."/>
            <person name="Jungbluth S."/>
            <person name="Walsh D.A."/>
            <person name="Denef V.J."/>
            <person name="McMahon K.D."/>
            <person name="Konstantinidis K.T."/>
            <person name="Eloe-Fadrosh E.A."/>
            <person name="Kyrpides N.C."/>
            <person name="Woyke T."/>
        </authorList>
    </citation>
    <scope>NUCLEOTIDE SEQUENCE</scope>
    <source>
        <strain evidence="1">GVMAG-M-3300027833-11</strain>
    </source>
</reference>
<organism evidence="1">
    <name type="scientific">viral metagenome</name>
    <dbReference type="NCBI Taxonomy" id="1070528"/>
    <lineage>
        <taxon>unclassified sequences</taxon>
        <taxon>metagenomes</taxon>
        <taxon>organismal metagenomes</taxon>
    </lineage>
</organism>
<sequence length="195" mass="21367">MKVTIAHFLVSIILIMLFLCLLNKVNGMAANVPPADLVAVLRPGRYTGEGKYAPTDHYPNGLNAKLYMTVTKTQTGLDTSVQVEAFDAVTGNIAYNGVRNATFDYKPNHGDNVFKNSKSFIGGKLVSSSHGTLTSSSKDKLVISSSGSWHTSSYEHNIINTIKKDGDKLYATFDNTGIIPFLHSHIMDEVYTYQN</sequence>
<evidence type="ECO:0000313" key="1">
    <source>
        <dbReference type="EMBL" id="QHU30167.1"/>
    </source>
</evidence>
<dbReference type="EMBL" id="MN740504">
    <property type="protein sequence ID" value="QHU30167.1"/>
    <property type="molecule type" value="Genomic_DNA"/>
</dbReference>
<dbReference type="AlphaFoldDB" id="A0A6C0LI39"/>
<name>A0A6C0LI39_9ZZZZ</name>